<name>O00930_TRYCR</name>
<keyword evidence="3" id="KW-0282">Flagellum</keyword>
<gene>
    <name evidence="3" type="primary">par1</name>
</gene>
<evidence type="ECO:0000256" key="1">
    <source>
        <dbReference type="SAM" id="Coils"/>
    </source>
</evidence>
<dbReference type="VEuPathDB" id="TriTrypDB:C3747_161g42"/>
<dbReference type="VEuPathDB" id="TriTrypDB:TcCLB.510359.20"/>
<dbReference type="InterPro" id="IPR007824">
    <property type="entry name" value="Flagellar_rod"/>
</dbReference>
<dbReference type="VEuPathDB" id="TriTrypDB:C4B63_1g39"/>
<dbReference type="VEuPathDB" id="TriTrypDB:Tc_MARK_5557"/>
<dbReference type="GO" id="GO:0005516">
    <property type="term" value="F:calmodulin binding"/>
    <property type="evidence" value="ECO:0007669"/>
    <property type="project" value="InterPro"/>
</dbReference>
<feature type="coiled-coil region" evidence="1">
    <location>
        <begin position="314"/>
        <end position="372"/>
    </location>
</feature>
<proteinExistence type="predicted"/>
<evidence type="ECO:0000313" key="3">
    <source>
        <dbReference type="EMBL" id="AAC32021.1"/>
    </source>
</evidence>
<keyword evidence="3" id="KW-0969">Cilium</keyword>
<dbReference type="VEuPathDB" id="TriTrypDB:TCDM_05730"/>
<dbReference type="VEuPathDB" id="TriTrypDB:TcBrA4_0050880"/>
<dbReference type="EMBL" id="AF004380">
    <property type="protein sequence ID" value="AAC32021.1"/>
    <property type="molecule type" value="Genomic_DNA"/>
</dbReference>
<feature type="coiled-coil region" evidence="1">
    <location>
        <begin position="172"/>
        <end position="199"/>
    </location>
</feature>
<dbReference type="VEuPathDB" id="TriTrypDB:TCSYLVIO_006797"/>
<dbReference type="VEuPathDB" id="TriTrypDB:TcG_05176"/>
<keyword evidence="1" id="KW-0175">Coiled coil</keyword>
<sequence>MTVYHEQFALVPPQYPRRAVQEAENHRALAALYELVENAIATAENYVAYTEGRLVPLSSRGSELLAASKELRERYRHEAPCGWTEQKVMQHCEQEVTVEEMAELLLRPPLDVAGIRSILRTLQETRTQLPRGRFLLMRDNLSALKPHQPPDLARDLSDVCGALYEIQYVDLMAELRAELSELDGERDKVQEKLKDAIHLYERAVAKGDVVEVERAHRQLIAARYEFVNACAKLMHQILGEDMASQESGFAAEMEALRRDAADSISRFAEALHERRQAFRNDLHNCDKKRLEEDGNHQKCLEVYNAEERETAAQIGQIVEQKKKLVEELRQKARELRDITLKQKEMVEAQVRAKRAEEERVTAYNEFVNMEEQQKHRLLRCLAYFDGMEELTADLRSYVDEMVTRIPQQNLRQVLDQLNDIEAEVFMNAYGGFVSCCGELTVKKMHRLDTLERQARLLEHNRDSAMESLDPNMSNYRLELDDIIEQMKGVSGVINALNATQDAGEQLFQSVEKGVLAKYERSGTPFVHPLQEYGIKSVEERNRFVDRSMHYVENEERKVLEKRNVLNRMRQAVEEDEAATESAIRNLNEEPAAPEY</sequence>
<accession>O00930</accession>
<dbReference type="PANTHER" id="PTHR34732:SF4">
    <property type="entry name" value="ROD COMPONENT, PUTATIVE-RELATED"/>
    <property type="match status" value="1"/>
</dbReference>
<dbReference type="GO" id="GO:0031514">
    <property type="term" value="C:motile cilium"/>
    <property type="evidence" value="ECO:0007669"/>
    <property type="project" value="InterPro"/>
</dbReference>
<dbReference type="VEuPathDB" id="TriTrypDB:BCY84_09018"/>
<dbReference type="Pfam" id="PF05149">
    <property type="entry name" value="Flagellar_rod"/>
    <property type="match status" value="1"/>
</dbReference>
<feature type="region of interest" description="Disordered" evidence="2">
    <location>
        <begin position="572"/>
        <end position="595"/>
    </location>
</feature>
<dbReference type="VEuPathDB" id="TriTrypDB:TcCLB.506755.20"/>
<evidence type="ECO:0000256" key="2">
    <source>
        <dbReference type="SAM" id="MobiDB-lite"/>
    </source>
</evidence>
<dbReference type="PANTHER" id="PTHR34732">
    <property type="entry name" value="69 KDA PARAFLAGELLAR ROD PROTEIN-RELATED"/>
    <property type="match status" value="1"/>
</dbReference>
<dbReference type="AlphaFoldDB" id="O00930"/>
<dbReference type="InterPro" id="IPR053120">
    <property type="entry name" value="PFR_Component"/>
</dbReference>
<keyword evidence="3" id="KW-0966">Cell projection</keyword>
<dbReference type="VEuPathDB" id="TriTrypDB:TcCL_ESM11474"/>
<dbReference type="VEuPathDB" id="TriTrypDB:TcYC6_0040380"/>
<organism evidence="3">
    <name type="scientific">Trypanosoma cruzi</name>
    <dbReference type="NCBI Taxonomy" id="5693"/>
    <lineage>
        <taxon>Eukaryota</taxon>
        <taxon>Discoba</taxon>
        <taxon>Euglenozoa</taxon>
        <taxon>Kinetoplastea</taxon>
        <taxon>Metakinetoplastina</taxon>
        <taxon>Trypanosomatida</taxon>
        <taxon>Trypanosomatidae</taxon>
        <taxon>Trypanosoma</taxon>
        <taxon>Schizotrypanum</taxon>
    </lineage>
</organism>
<dbReference type="VEuPathDB" id="TriTrypDB:ECC02_007199"/>
<protein>
    <submittedName>
        <fullName evidence="3">Paraflagellar rod component</fullName>
    </submittedName>
</protein>
<reference evidence="3" key="1">
    <citation type="journal article" date="1998" name="J. Biol. Chem.">
        <title>Evidence for four distinct major protein components in the paraflagellar rod of Trypanosoma cruzi.</title>
        <authorList>
            <person name="Fouts D.L."/>
            <person name="Stryker G.A."/>
            <person name="Gorski K.S."/>
            <person name="Miller M.J."/>
            <person name="Nguyen T.V."/>
            <person name="Wrightsman R.A."/>
            <person name="Manning J.E."/>
        </authorList>
    </citation>
    <scope>NUCLEOTIDE SEQUENCE</scope>
    <source>
        <strain evidence="3">Esmeraldo</strain>
    </source>
</reference>